<keyword evidence="3" id="KW-0418">Kinase</keyword>
<dbReference type="GO" id="GO:0004788">
    <property type="term" value="F:thiamine diphosphokinase activity"/>
    <property type="evidence" value="ECO:0007669"/>
    <property type="project" value="UniProtKB-EC"/>
</dbReference>
<dbReference type="InterPro" id="IPR007371">
    <property type="entry name" value="TPK_catalytic"/>
</dbReference>
<name>A0ABW2RMW1_9BACL</name>
<keyword evidence="1 7" id="KW-0808">Transferase</keyword>
<dbReference type="PANTHER" id="PTHR41299:SF1">
    <property type="entry name" value="THIAMINE PYROPHOSPHOKINASE"/>
    <property type="match status" value="1"/>
</dbReference>
<evidence type="ECO:0000256" key="2">
    <source>
        <dbReference type="ARBA" id="ARBA00022741"/>
    </source>
</evidence>
<dbReference type="InterPro" id="IPR036759">
    <property type="entry name" value="TPK_catalytic_sf"/>
</dbReference>
<keyword evidence="4" id="KW-0067">ATP-binding</keyword>
<dbReference type="Gene3D" id="3.40.50.10240">
    <property type="entry name" value="Thiamin pyrophosphokinase, catalytic domain"/>
    <property type="match status" value="1"/>
</dbReference>
<dbReference type="Proteomes" id="UP001596500">
    <property type="component" value="Unassembled WGS sequence"/>
</dbReference>
<organism evidence="7 8">
    <name type="scientific">Laceyella putida</name>
    <dbReference type="NCBI Taxonomy" id="110101"/>
    <lineage>
        <taxon>Bacteria</taxon>
        <taxon>Bacillati</taxon>
        <taxon>Bacillota</taxon>
        <taxon>Bacilli</taxon>
        <taxon>Bacillales</taxon>
        <taxon>Thermoactinomycetaceae</taxon>
        <taxon>Laceyella</taxon>
    </lineage>
</organism>
<dbReference type="InterPro" id="IPR036371">
    <property type="entry name" value="TPK_B1-bd_sf"/>
</dbReference>
<dbReference type="Pfam" id="PF04263">
    <property type="entry name" value="TPK_catalytic"/>
    <property type="match status" value="1"/>
</dbReference>
<feature type="domain" description="Thiamin pyrophosphokinase thiamin-binding" evidence="6">
    <location>
        <begin position="146"/>
        <end position="211"/>
    </location>
</feature>
<evidence type="ECO:0000259" key="6">
    <source>
        <dbReference type="SMART" id="SM00983"/>
    </source>
</evidence>
<dbReference type="InterPro" id="IPR053149">
    <property type="entry name" value="TPK"/>
</dbReference>
<protein>
    <recommendedName>
        <fullName evidence="5">Thiamine diphosphokinase</fullName>
        <ecNumber evidence="5">2.7.6.2</ecNumber>
    </recommendedName>
</protein>
<gene>
    <name evidence="7" type="ORF">ACFQNG_14995</name>
</gene>
<evidence type="ECO:0000313" key="8">
    <source>
        <dbReference type="Proteomes" id="UP001596500"/>
    </source>
</evidence>
<dbReference type="SMART" id="SM00983">
    <property type="entry name" value="TPK_B1_binding"/>
    <property type="match status" value="1"/>
</dbReference>
<keyword evidence="2" id="KW-0547">Nucleotide-binding</keyword>
<evidence type="ECO:0000256" key="1">
    <source>
        <dbReference type="ARBA" id="ARBA00022679"/>
    </source>
</evidence>
<dbReference type="Pfam" id="PF04265">
    <property type="entry name" value="TPK_B1_binding"/>
    <property type="match status" value="1"/>
</dbReference>
<evidence type="ECO:0000313" key="7">
    <source>
        <dbReference type="EMBL" id="MFC7442393.1"/>
    </source>
</evidence>
<dbReference type="NCBIfam" id="TIGR01378">
    <property type="entry name" value="thi_PPkinase"/>
    <property type="match status" value="1"/>
</dbReference>
<dbReference type="SUPFAM" id="SSF63862">
    <property type="entry name" value="Thiamin pyrophosphokinase, substrate-binding domain"/>
    <property type="match status" value="1"/>
</dbReference>
<dbReference type="PANTHER" id="PTHR41299">
    <property type="entry name" value="THIAMINE PYROPHOSPHOKINASE"/>
    <property type="match status" value="1"/>
</dbReference>
<evidence type="ECO:0000256" key="5">
    <source>
        <dbReference type="NCBIfam" id="TIGR01378"/>
    </source>
</evidence>
<dbReference type="RefSeq" id="WP_379866228.1">
    <property type="nucleotide sequence ID" value="NZ_JBHTBW010000047.1"/>
</dbReference>
<dbReference type="EC" id="2.7.6.2" evidence="5"/>
<dbReference type="SUPFAM" id="SSF63999">
    <property type="entry name" value="Thiamin pyrophosphokinase, catalytic domain"/>
    <property type="match status" value="1"/>
</dbReference>
<dbReference type="EMBL" id="JBHTBW010000047">
    <property type="protein sequence ID" value="MFC7442393.1"/>
    <property type="molecule type" value="Genomic_DNA"/>
</dbReference>
<keyword evidence="8" id="KW-1185">Reference proteome</keyword>
<dbReference type="InterPro" id="IPR007373">
    <property type="entry name" value="Thiamin_PyroPKinase_B1-bd"/>
</dbReference>
<dbReference type="CDD" id="cd07995">
    <property type="entry name" value="TPK"/>
    <property type="match status" value="1"/>
</dbReference>
<accession>A0ABW2RMW1</accession>
<proteinExistence type="predicted"/>
<sequence length="221" mass="23930">MAQQRCVYVVAGGEVTAEELGRLRLEPGYVIAADAGAQALLRAGIKPDLAVGDFDTTGRGFVAELARLGVATEALPPEKAETDLHFALMKAAALQPSEVRILGALGGQRYDHMLANIALLEWLADRGVRGTLLHRTNRIRLLVGPGRIALPRQGFQYLSLIPLSREVLGVKTEGLKYPLYGETLHRMESRGISNEWSELDASVAIVEGKLLVVESREGLVP</sequence>
<comment type="caution">
    <text evidence="7">The sequence shown here is derived from an EMBL/GenBank/DDBJ whole genome shotgun (WGS) entry which is preliminary data.</text>
</comment>
<dbReference type="InterPro" id="IPR006282">
    <property type="entry name" value="Thi_PPkinase"/>
</dbReference>
<evidence type="ECO:0000256" key="4">
    <source>
        <dbReference type="ARBA" id="ARBA00022840"/>
    </source>
</evidence>
<evidence type="ECO:0000256" key="3">
    <source>
        <dbReference type="ARBA" id="ARBA00022777"/>
    </source>
</evidence>
<reference evidence="8" key="1">
    <citation type="journal article" date="2019" name="Int. J. Syst. Evol. Microbiol.">
        <title>The Global Catalogue of Microorganisms (GCM) 10K type strain sequencing project: providing services to taxonomists for standard genome sequencing and annotation.</title>
        <authorList>
            <consortium name="The Broad Institute Genomics Platform"/>
            <consortium name="The Broad Institute Genome Sequencing Center for Infectious Disease"/>
            <person name="Wu L."/>
            <person name="Ma J."/>
        </authorList>
    </citation>
    <scope>NUCLEOTIDE SEQUENCE [LARGE SCALE GENOMIC DNA]</scope>
    <source>
        <strain evidence="8">CGMCC 1.12942</strain>
    </source>
</reference>